<evidence type="ECO:0000313" key="4">
    <source>
        <dbReference type="EnsemblPlants" id="LPERR01G18790.1"/>
    </source>
</evidence>
<feature type="compositionally biased region" description="Polar residues" evidence="2">
    <location>
        <begin position="291"/>
        <end position="300"/>
    </location>
</feature>
<reference evidence="4 5" key="1">
    <citation type="submission" date="2012-08" db="EMBL/GenBank/DDBJ databases">
        <title>Oryza genome evolution.</title>
        <authorList>
            <person name="Wing R.A."/>
        </authorList>
    </citation>
    <scope>NUCLEOTIDE SEQUENCE</scope>
</reference>
<dbReference type="AlphaFoldDB" id="A0A0D9V2N8"/>
<accession>A0A0D9V2N8</accession>
<proteinExistence type="predicted"/>
<dbReference type="GO" id="GO:0006457">
    <property type="term" value="P:protein folding"/>
    <property type="evidence" value="ECO:0007669"/>
    <property type="project" value="TreeGrafter"/>
</dbReference>
<dbReference type="Proteomes" id="UP000032180">
    <property type="component" value="Chromosome 1"/>
</dbReference>
<evidence type="ECO:0000256" key="1">
    <source>
        <dbReference type="PROSITE-ProRule" id="PRU00834"/>
    </source>
</evidence>
<dbReference type="GO" id="GO:0030150">
    <property type="term" value="P:protein import into mitochondrial matrix"/>
    <property type="evidence" value="ECO:0007669"/>
    <property type="project" value="TreeGrafter"/>
</dbReference>
<dbReference type="PANTHER" id="PTHR20922">
    <property type="entry name" value="DNL-TYPE ZINC FINGER PROTEIN"/>
    <property type="match status" value="1"/>
</dbReference>
<evidence type="ECO:0000259" key="3">
    <source>
        <dbReference type="PROSITE" id="PS51501"/>
    </source>
</evidence>
<dbReference type="STRING" id="77586.A0A0D9V2N8"/>
<dbReference type="GO" id="GO:0051087">
    <property type="term" value="F:protein-folding chaperone binding"/>
    <property type="evidence" value="ECO:0007669"/>
    <property type="project" value="TreeGrafter"/>
</dbReference>
<dbReference type="InterPro" id="IPR024158">
    <property type="entry name" value="Mt_import_TIM15"/>
</dbReference>
<sequence>MATTSAAYGCSAAAPQFAATISCRRAPPPRVSLASSSGKRAAEFPRLRVSCRRRILAVSACSGEADSDAAAAPAEGTFDLNLPRRSLLVQFTCNACGERTKRLINRVAYERGTVFLQCAGCQVYHKFVDNLGLIVEYDLREENGLVIHGKRGEGGGVVEVDGEPRLSFVHVDLQRPVLILDLLCSGQDVWEVRIEGLLLVLLVEAHLKGPDLEPVVAVPTTAVPVAIPPAGVVAADEAPPELGALVYVGHLLAFLHAEHHALGLVDAADPEALHVGVDPRGQPSPEKSRSRTSYGTSSFTTPRTSIADAASDAAVVTALLYDSIALSYDAMAVRQSFVSAPHWYVSAAFFTTKCWVEF</sequence>
<keyword evidence="1" id="KW-0863">Zinc-finger</keyword>
<feature type="domain" description="DNL-type" evidence="3">
    <location>
        <begin position="82"/>
        <end position="182"/>
    </location>
</feature>
<keyword evidence="5" id="KW-1185">Reference proteome</keyword>
<dbReference type="PROSITE" id="PS51501">
    <property type="entry name" value="ZF_DNL"/>
    <property type="match status" value="1"/>
</dbReference>
<evidence type="ECO:0000313" key="5">
    <source>
        <dbReference type="Proteomes" id="UP000032180"/>
    </source>
</evidence>
<dbReference type="PANTHER" id="PTHR20922:SF19">
    <property type="entry name" value="F24J5.3"/>
    <property type="match status" value="1"/>
</dbReference>
<keyword evidence="1" id="KW-0479">Metal-binding</keyword>
<dbReference type="Pfam" id="PF05180">
    <property type="entry name" value="zf-DNL"/>
    <property type="match status" value="1"/>
</dbReference>
<dbReference type="EnsemblPlants" id="LPERR01G18790.1">
    <property type="protein sequence ID" value="LPERR01G18790.1"/>
    <property type="gene ID" value="LPERR01G18790"/>
</dbReference>
<organism evidence="4 5">
    <name type="scientific">Leersia perrieri</name>
    <dbReference type="NCBI Taxonomy" id="77586"/>
    <lineage>
        <taxon>Eukaryota</taxon>
        <taxon>Viridiplantae</taxon>
        <taxon>Streptophyta</taxon>
        <taxon>Embryophyta</taxon>
        <taxon>Tracheophyta</taxon>
        <taxon>Spermatophyta</taxon>
        <taxon>Magnoliopsida</taxon>
        <taxon>Liliopsida</taxon>
        <taxon>Poales</taxon>
        <taxon>Poaceae</taxon>
        <taxon>BOP clade</taxon>
        <taxon>Oryzoideae</taxon>
        <taxon>Oryzeae</taxon>
        <taxon>Oryzinae</taxon>
        <taxon>Leersia</taxon>
    </lineage>
</organism>
<feature type="region of interest" description="Disordered" evidence="2">
    <location>
        <begin position="276"/>
        <end position="300"/>
    </location>
</feature>
<reference evidence="5" key="2">
    <citation type="submission" date="2013-12" db="EMBL/GenBank/DDBJ databases">
        <authorList>
            <person name="Yu Y."/>
            <person name="Lee S."/>
            <person name="de Baynast K."/>
            <person name="Wissotski M."/>
            <person name="Liu L."/>
            <person name="Talag J."/>
            <person name="Goicoechea J."/>
            <person name="Angelova A."/>
            <person name="Jetty R."/>
            <person name="Kudrna D."/>
            <person name="Golser W."/>
            <person name="Rivera L."/>
            <person name="Zhang J."/>
            <person name="Wing R."/>
        </authorList>
    </citation>
    <scope>NUCLEOTIDE SEQUENCE</scope>
</reference>
<evidence type="ECO:0000256" key="2">
    <source>
        <dbReference type="SAM" id="MobiDB-lite"/>
    </source>
</evidence>
<dbReference type="GO" id="GO:0005739">
    <property type="term" value="C:mitochondrion"/>
    <property type="evidence" value="ECO:0007669"/>
    <property type="project" value="TreeGrafter"/>
</dbReference>
<dbReference type="GO" id="GO:0050821">
    <property type="term" value="P:protein stabilization"/>
    <property type="evidence" value="ECO:0007669"/>
    <property type="project" value="TreeGrafter"/>
</dbReference>
<dbReference type="InterPro" id="IPR007853">
    <property type="entry name" value="Znf_DNL-typ"/>
</dbReference>
<keyword evidence="1" id="KW-0862">Zinc</keyword>
<dbReference type="eggNOG" id="KOG3277">
    <property type="taxonomic scope" value="Eukaryota"/>
</dbReference>
<protein>
    <recommendedName>
        <fullName evidence="3">DNL-type domain-containing protein</fullName>
    </recommendedName>
</protein>
<name>A0A0D9V2N8_9ORYZ</name>
<dbReference type="HOGENOM" id="CLU_774698_0_0_1"/>
<dbReference type="Gramene" id="LPERR01G18790.1">
    <property type="protein sequence ID" value="LPERR01G18790.1"/>
    <property type="gene ID" value="LPERR01G18790"/>
</dbReference>
<dbReference type="GO" id="GO:0008270">
    <property type="term" value="F:zinc ion binding"/>
    <property type="evidence" value="ECO:0007669"/>
    <property type="project" value="UniProtKB-KW"/>
</dbReference>
<reference evidence="4" key="3">
    <citation type="submission" date="2015-04" db="UniProtKB">
        <authorList>
            <consortium name="EnsemblPlants"/>
        </authorList>
    </citation>
    <scope>IDENTIFICATION</scope>
</reference>